<dbReference type="Proteomes" id="UP000030518">
    <property type="component" value="Unassembled WGS sequence"/>
</dbReference>
<gene>
    <name evidence="1" type="ORF">LF41_747</name>
</gene>
<dbReference type="InterPro" id="IPR016631">
    <property type="entry name" value="Regulatory_RpfE"/>
</dbReference>
<organism evidence="1 2">
    <name type="scientific">Lysobacter dokdonensis DS-58</name>
    <dbReference type="NCBI Taxonomy" id="1300345"/>
    <lineage>
        <taxon>Bacteria</taxon>
        <taxon>Pseudomonadati</taxon>
        <taxon>Pseudomonadota</taxon>
        <taxon>Gammaproteobacteria</taxon>
        <taxon>Lysobacterales</taxon>
        <taxon>Lysobacteraceae</taxon>
        <taxon>Noviluteimonas</taxon>
    </lineage>
</organism>
<dbReference type="RefSeq" id="WP_036164350.1">
    <property type="nucleotide sequence ID" value="NZ_JRKJ01000002.1"/>
</dbReference>
<reference evidence="1 2" key="1">
    <citation type="submission" date="2014-09" db="EMBL/GenBank/DDBJ databases">
        <title>Genome sequences of Lysobacter dokdonensis DS-58.</title>
        <authorList>
            <person name="Kim J.F."/>
            <person name="Kwak M.-J."/>
        </authorList>
    </citation>
    <scope>NUCLEOTIDE SEQUENCE [LARGE SCALE GENOMIC DNA]</scope>
    <source>
        <strain evidence="1 2">DS-58</strain>
    </source>
</reference>
<sequence>MTRTAAPATFLLPARARFGGQALSPAFAKALGRADRTDGEPGERAQLLRHFDLLPRGWPVAAITRAFDSNDATLGAWLRADPAFVRPDLNGARLLACGDALQMTQAEADAFLSALRPLFGDSGMPIDAPRPARWYLRLPREAKLPSMASPEEALGADLFDHLPEGPEGRRWRALLSEAQVALHQHPLNAQRQAEGKPPVNSLWFWGGGVVPDHVTTSHARVHSNEVTLRALTKAAKVDGGDVPANFDGAGLIDLRPLRDLRAFETKWLEPAMAQLRSGALTAIHLDHDDGARFTLLPNHRWRFWRKPLKAFDA</sequence>
<dbReference type="PATRIC" id="fig|1300345.3.peg.73"/>
<dbReference type="STRING" id="1300345.LF41_747"/>
<evidence type="ECO:0000313" key="2">
    <source>
        <dbReference type="Proteomes" id="UP000030518"/>
    </source>
</evidence>
<name>A0A0A2WJ74_9GAMM</name>
<comment type="caution">
    <text evidence="1">The sequence shown here is derived from an EMBL/GenBank/DDBJ whole genome shotgun (WGS) entry which is preliminary data.</text>
</comment>
<evidence type="ECO:0000313" key="1">
    <source>
        <dbReference type="EMBL" id="KGQ20211.1"/>
    </source>
</evidence>
<dbReference type="OrthoDB" id="5295974at2"/>
<protein>
    <submittedName>
        <fullName evidence="1">Regulatory protein RpfE type</fullName>
    </submittedName>
</protein>
<proteinExistence type="predicted"/>
<dbReference type="EMBL" id="JRKJ01000002">
    <property type="protein sequence ID" value="KGQ20211.1"/>
    <property type="molecule type" value="Genomic_DNA"/>
</dbReference>
<dbReference type="PIRSF" id="PIRSF015283">
    <property type="entry name" value="Regulatory_RpfE"/>
    <property type="match status" value="1"/>
</dbReference>
<dbReference type="AlphaFoldDB" id="A0A0A2WJ74"/>
<dbReference type="eggNOG" id="COG4255">
    <property type="taxonomic scope" value="Bacteria"/>
</dbReference>
<keyword evidence="2" id="KW-1185">Reference proteome</keyword>
<accession>A0A0A2WJ74</accession>